<proteinExistence type="predicted"/>
<name>B8KQP6_9GAMM</name>
<dbReference type="InterPro" id="IPR001296">
    <property type="entry name" value="Glyco_trans_1"/>
</dbReference>
<gene>
    <name evidence="3" type="ORF">NOR51B_1666</name>
</gene>
<sequence length="350" mass="37768">MITNLCTAVTALGVRLDILLVKAEGPYVEKLPASARLIRLRTGHTATSVVELALYLRRERPDALLAVKHRAIVAAVRARRLARVDTPIGGRLGTTVTAALEGKSERRKRLWFDAMRTYYPAMQAIIPVSEGVASDIAHITGLRRDAMTVIANPVITPELFRLADAPSPHPWFDEEPPVIIGVGRLTAQKDFPTLLEAFALLRKTRNAHLIILGDGEQRESLQRLAEQLGIADDIGLPGFQKNPWAWMSRSRVFVLSSRWEGSPNTLSEALALGVPVVATDCPSGPREVLDGGVVAPLVPMGDAGALASGMEQMLNSPPPPEILKAAVSAYHAEASARAYLRALGLSVNGQ</sequence>
<evidence type="ECO:0000259" key="1">
    <source>
        <dbReference type="Pfam" id="PF00534"/>
    </source>
</evidence>
<dbReference type="PANTHER" id="PTHR12526">
    <property type="entry name" value="GLYCOSYLTRANSFERASE"/>
    <property type="match status" value="1"/>
</dbReference>
<reference evidence="4" key="1">
    <citation type="journal article" date="2013" name="BMC Microbiol.">
        <title>Taxonomy and evolution of bacteriochlorophyll a-containing members of the OM60/NOR5 clade of marine gammaproteobacteria: description of Luminiphilus syltensis gen. nov., sp. nov., reclassification of Haliea rubra as Pseudohaliea rubra gen. nov., comb. nov., and emendation of Chromatocurvus halotolerans.</title>
        <authorList>
            <person name="Spring S."/>
            <person name="Riedel T."/>
            <person name="Sproer C."/>
            <person name="Yan S."/>
            <person name="Harder J."/>
            <person name="Fuchs B.M."/>
        </authorList>
    </citation>
    <scope>NUCLEOTIDE SEQUENCE [LARGE SCALE GENOMIC DNA]</scope>
    <source>
        <strain evidence="4">NOR51-B</strain>
    </source>
</reference>
<keyword evidence="4" id="KW-1185">Reference proteome</keyword>
<dbReference type="CDD" id="cd03811">
    <property type="entry name" value="GT4_GT28_WabH-like"/>
    <property type="match status" value="1"/>
</dbReference>
<dbReference type="Proteomes" id="UP000004699">
    <property type="component" value="Unassembled WGS sequence"/>
</dbReference>
<dbReference type="EMBL" id="DS999411">
    <property type="protein sequence ID" value="EED35719.1"/>
    <property type="molecule type" value="Genomic_DNA"/>
</dbReference>
<dbReference type="Pfam" id="PF00534">
    <property type="entry name" value="Glycos_transf_1"/>
    <property type="match status" value="1"/>
</dbReference>
<feature type="domain" description="Glycosyl transferase family 1" evidence="1">
    <location>
        <begin position="173"/>
        <end position="324"/>
    </location>
</feature>
<dbReference type="Gene3D" id="3.40.50.2000">
    <property type="entry name" value="Glycogen Phosphorylase B"/>
    <property type="match status" value="2"/>
</dbReference>
<dbReference type="GO" id="GO:0016757">
    <property type="term" value="F:glycosyltransferase activity"/>
    <property type="evidence" value="ECO:0007669"/>
    <property type="project" value="InterPro"/>
</dbReference>
<dbReference type="InterPro" id="IPR028098">
    <property type="entry name" value="Glyco_trans_4-like_N"/>
</dbReference>
<feature type="domain" description="Glycosyltransferase subfamily 4-like N-terminal" evidence="2">
    <location>
        <begin position="2"/>
        <end position="154"/>
    </location>
</feature>
<dbReference type="eggNOG" id="COG0438">
    <property type="taxonomic scope" value="Bacteria"/>
</dbReference>
<dbReference type="OrthoDB" id="9055506at2"/>
<dbReference type="STRING" id="565045.NOR51B_1666"/>
<dbReference type="PANTHER" id="PTHR12526:SF630">
    <property type="entry name" value="GLYCOSYLTRANSFERASE"/>
    <property type="match status" value="1"/>
</dbReference>
<dbReference type="AlphaFoldDB" id="B8KQP6"/>
<dbReference type="GO" id="GO:1901135">
    <property type="term" value="P:carbohydrate derivative metabolic process"/>
    <property type="evidence" value="ECO:0007669"/>
    <property type="project" value="UniProtKB-ARBA"/>
</dbReference>
<dbReference type="Pfam" id="PF13439">
    <property type="entry name" value="Glyco_transf_4"/>
    <property type="match status" value="1"/>
</dbReference>
<evidence type="ECO:0000313" key="4">
    <source>
        <dbReference type="Proteomes" id="UP000004699"/>
    </source>
</evidence>
<evidence type="ECO:0000313" key="3">
    <source>
        <dbReference type="EMBL" id="EED35719.1"/>
    </source>
</evidence>
<evidence type="ECO:0000259" key="2">
    <source>
        <dbReference type="Pfam" id="PF13439"/>
    </source>
</evidence>
<keyword evidence="3" id="KW-0808">Transferase</keyword>
<dbReference type="SUPFAM" id="SSF53756">
    <property type="entry name" value="UDP-Glycosyltransferase/glycogen phosphorylase"/>
    <property type="match status" value="1"/>
</dbReference>
<protein>
    <submittedName>
        <fullName evidence="3">Glycosyl transferase, group 1 family</fullName>
    </submittedName>
</protein>
<dbReference type="HOGENOM" id="CLU_009583_0_0_6"/>
<organism evidence="3 4">
    <name type="scientific">Luminiphilus syltensis NOR5-1B</name>
    <dbReference type="NCBI Taxonomy" id="565045"/>
    <lineage>
        <taxon>Bacteria</taxon>
        <taxon>Pseudomonadati</taxon>
        <taxon>Pseudomonadota</taxon>
        <taxon>Gammaproteobacteria</taxon>
        <taxon>Cellvibrionales</taxon>
        <taxon>Halieaceae</taxon>
        <taxon>Luminiphilus</taxon>
    </lineage>
</organism>
<accession>B8KQP6</accession>